<evidence type="ECO:0000313" key="1">
    <source>
        <dbReference type="EMBL" id="ANZ36531.1"/>
    </source>
</evidence>
<dbReference type="STRING" id="1586287.BBK82_11105"/>
<reference evidence="1 2" key="1">
    <citation type="submission" date="2016-07" db="EMBL/GenBank/DDBJ databases">
        <title>Complete genome sequence of the Lentzea guizhouensis DHS C013.</title>
        <authorList>
            <person name="Cao C."/>
        </authorList>
    </citation>
    <scope>NUCLEOTIDE SEQUENCE [LARGE SCALE GENOMIC DNA]</scope>
    <source>
        <strain evidence="1 2">DHS C013</strain>
    </source>
</reference>
<accession>A0A1B2HFQ8</accession>
<organism evidence="1 2">
    <name type="scientific">Lentzea guizhouensis</name>
    <dbReference type="NCBI Taxonomy" id="1586287"/>
    <lineage>
        <taxon>Bacteria</taxon>
        <taxon>Bacillati</taxon>
        <taxon>Actinomycetota</taxon>
        <taxon>Actinomycetes</taxon>
        <taxon>Pseudonocardiales</taxon>
        <taxon>Pseudonocardiaceae</taxon>
        <taxon>Lentzea</taxon>
    </lineage>
</organism>
<dbReference type="OrthoDB" id="4379468at2"/>
<dbReference type="RefSeq" id="WP_065914933.1">
    <property type="nucleotide sequence ID" value="NZ_CP016793.1"/>
</dbReference>
<dbReference type="KEGG" id="led:BBK82_11105"/>
<dbReference type="AlphaFoldDB" id="A0A1B2HFQ8"/>
<dbReference type="Gene3D" id="3.40.50.300">
    <property type="entry name" value="P-loop containing nucleotide triphosphate hydrolases"/>
    <property type="match status" value="1"/>
</dbReference>
<dbReference type="EMBL" id="CP016793">
    <property type="protein sequence ID" value="ANZ36531.1"/>
    <property type="molecule type" value="Genomic_DNA"/>
</dbReference>
<dbReference type="InterPro" id="IPR027417">
    <property type="entry name" value="P-loop_NTPase"/>
</dbReference>
<proteinExistence type="predicted"/>
<sequence length="464" mass="51379">MTLDRVVWSMLQEASAVYRDSPRATAWLRSQIERYTEPVRIAVAGRSRIGKSTVVNALIGDEFTPLDSFVWYRGGSQARAHVFSGPSRPHEVAVTRRNHRQHVEIGQVDRADRVVVEWPARTLRDVILIDTPSTATPEQVLGDADALLYLMRHVQDDDLKFLQAANDHPIARGAAVHTVAVLARADEIGAGRIDALSSAKQIARRYRKDVAVQPLCQNVVSVAGLLAVAGRTLREDEFAALRALSALGREELEDHLLSADRFVGEQFPVPMEPAVRQALLGRFGIFGVRLVTALIRQGFDTQVKLTGQLVQRSGLGELRDSVAVHFTERREVLKARSALLALDVLFRVEPRPTARRLMTDLERVVASAHDFRELRLVAALQSGRTKMPAELQAEAMRLVGAEGTSSLARLGFDYEADQREQREALLDALVRWQAQAADPHAPNGQRRAAQVVVRSCEGLLPQLP</sequence>
<keyword evidence="2" id="KW-1185">Reference proteome</keyword>
<gene>
    <name evidence="1" type="ORF">BBK82_11105</name>
</gene>
<name>A0A1B2HFQ8_9PSEU</name>
<evidence type="ECO:0000313" key="2">
    <source>
        <dbReference type="Proteomes" id="UP000093053"/>
    </source>
</evidence>
<dbReference type="Proteomes" id="UP000093053">
    <property type="component" value="Chromosome"/>
</dbReference>
<dbReference type="SUPFAM" id="SSF52540">
    <property type="entry name" value="P-loop containing nucleoside triphosphate hydrolases"/>
    <property type="match status" value="1"/>
</dbReference>
<evidence type="ECO:0008006" key="3">
    <source>
        <dbReference type="Google" id="ProtNLM"/>
    </source>
</evidence>
<protein>
    <recommendedName>
        <fullName evidence="3">G domain-containing protein</fullName>
    </recommendedName>
</protein>